<dbReference type="InterPro" id="IPR036188">
    <property type="entry name" value="FAD/NAD-bd_sf"/>
</dbReference>
<comment type="similarity">
    <text evidence="3">Belongs to the flavin-dependent halogenase family. Bacterial tryptophan halogenase subfamily.</text>
</comment>
<dbReference type="Pfam" id="PF04820">
    <property type="entry name" value="Trp_halogenase"/>
    <property type="match status" value="2"/>
</dbReference>
<dbReference type="PANTHER" id="PTHR43747:SF5">
    <property type="entry name" value="FAD-BINDING DOMAIN-CONTAINING PROTEIN"/>
    <property type="match status" value="1"/>
</dbReference>
<accession>A0A231HBY0</accession>
<organism evidence="5 6">
    <name type="scientific">Nocardia cerradoensis</name>
    <dbReference type="NCBI Taxonomy" id="85688"/>
    <lineage>
        <taxon>Bacteria</taxon>
        <taxon>Bacillati</taxon>
        <taxon>Actinomycetota</taxon>
        <taxon>Actinomycetes</taxon>
        <taxon>Mycobacteriales</taxon>
        <taxon>Nocardiaceae</taxon>
        <taxon>Nocardia</taxon>
    </lineage>
</organism>
<gene>
    <name evidence="5" type="primary">lodB</name>
    <name evidence="5" type="ORF">B7C42_01172</name>
</gene>
<dbReference type="RefSeq" id="WP_039781499.1">
    <property type="nucleotide sequence ID" value="NZ_JAAXOR010000005.1"/>
</dbReference>
<evidence type="ECO:0000256" key="2">
    <source>
        <dbReference type="ARBA" id="ARBA00023033"/>
    </source>
</evidence>
<feature type="region of interest" description="Disordered" evidence="4">
    <location>
        <begin position="470"/>
        <end position="498"/>
    </location>
</feature>
<evidence type="ECO:0000256" key="4">
    <source>
        <dbReference type="SAM" id="MobiDB-lite"/>
    </source>
</evidence>
<evidence type="ECO:0000256" key="1">
    <source>
        <dbReference type="ARBA" id="ARBA00023002"/>
    </source>
</evidence>
<evidence type="ECO:0000313" key="5">
    <source>
        <dbReference type="EMBL" id="OXR46207.1"/>
    </source>
</evidence>
<reference evidence="5 6" key="1">
    <citation type="submission" date="2017-07" db="EMBL/GenBank/DDBJ databases">
        <title>First draft Genome Sequence of Nocardia cerradoensis isolated from human infection.</title>
        <authorList>
            <person name="Carrasco G."/>
        </authorList>
    </citation>
    <scope>NUCLEOTIDE SEQUENCE [LARGE SCALE GENOMIC DNA]</scope>
    <source>
        <strain evidence="5 6">CNM20130759</strain>
    </source>
</reference>
<keyword evidence="6" id="KW-1185">Reference proteome</keyword>
<comment type="caution">
    <text evidence="5">The sequence shown here is derived from an EMBL/GenBank/DDBJ whole genome shotgun (WGS) entry which is preliminary data.</text>
</comment>
<dbReference type="PANTHER" id="PTHR43747">
    <property type="entry name" value="FAD-BINDING PROTEIN"/>
    <property type="match status" value="1"/>
</dbReference>
<evidence type="ECO:0000313" key="6">
    <source>
        <dbReference type="Proteomes" id="UP000215506"/>
    </source>
</evidence>
<keyword evidence="2" id="KW-0503">Monooxygenase</keyword>
<proteinExistence type="inferred from homology"/>
<dbReference type="AlphaFoldDB" id="A0A231HBY0"/>
<dbReference type="InterPro" id="IPR006905">
    <property type="entry name" value="Flavin_halogenase"/>
</dbReference>
<sequence length="498" mass="54863">MGNNEIPRVLVVGGGPAGSTAAALLARSGVQVTLLERDTFPRYHIGESLLASCLSTLRISGAYDKVAAHGFQIKRGGYFQWQNDTWLLDWSKLVDAEAWSWQVDRAAFDDLLLRNAADQGAQVIEQATVKNILFDGERPTAAEWVRAGDDTVHTAEFDFLVDATGRDGLLAKHFGMRRQHPAFRNVAVWSYWKGAHLHPDSPEGAINVVSTPEGGWFWNIPLADGRTSVGYVVSARLAAEKLRAHDSRQSYYLETIRESKPMCEMLEGAEQIADVRAEQDYSYVADRFCGPGYVLVGDAACFLDPLLSTGVHLATYSGLVSAAAIATTLRGEMSEADALAYYEYTYRRGYTRFLSLVSRMYEHYIGSEEYFAHAHKLTDVHDGDSPEQSFTRIMAGLTDVGETTGDQDRTGTEVIVSEAERLHTAPDTDGVNIKYMGGLDMSPVWDHWRDPLSDTTMGEIRITTEPVFGLTSRPRSDAEREAVALPVQPPRKGAGAAL</sequence>
<dbReference type="EMBL" id="NGAF01000002">
    <property type="protein sequence ID" value="OXR46207.1"/>
    <property type="molecule type" value="Genomic_DNA"/>
</dbReference>
<dbReference type="Gene3D" id="3.50.50.60">
    <property type="entry name" value="FAD/NAD(P)-binding domain"/>
    <property type="match status" value="1"/>
</dbReference>
<dbReference type="GO" id="GO:0004497">
    <property type="term" value="F:monooxygenase activity"/>
    <property type="evidence" value="ECO:0007669"/>
    <property type="project" value="UniProtKB-KW"/>
</dbReference>
<dbReference type="InterPro" id="IPR050816">
    <property type="entry name" value="Flavin-dep_Halogenase_NPB"/>
</dbReference>
<dbReference type="Proteomes" id="UP000215506">
    <property type="component" value="Unassembled WGS sequence"/>
</dbReference>
<keyword evidence="1 5" id="KW-0560">Oxidoreductase</keyword>
<dbReference type="SUPFAM" id="SSF51905">
    <property type="entry name" value="FAD/NAD(P)-binding domain"/>
    <property type="match status" value="1"/>
</dbReference>
<name>A0A231HBY0_9NOCA</name>
<evidence type="ECO:0000256" key="3">
    <source>
        <dbReference type="ARBA" id="ARBA00038396"/>
    </source>
</evidence>
<dbReference type="EC" id="1.-.-.-" evidence="5"/>
<dbReference type="PRINTS" id="PR00420">
    <property type="entry name" value="RNGMNOXGNASE"/>
</dbReference>
<protein>
    <submittedName>
        <fullName evidence="5">Putative FAD-dependent oxidoreductase LodB</fullName>
        <ecNumber evidence="5">1.-.-.-</ecNumber>
    </submittedName>
</protein>